<dbReference type="Gene3D" id="2.40.100.10">
    <property type="entry name" value="Cyclophilin-like"/>
    <property type="match status" value="1"/>
</dbReference>
<keyword evidence="1" id="KW-0547">Nucleotide-binding</keyword>
<dbReference type="GO" id="GO:0016787">
    <property type="term" value="F:hydrolase activity"/>
    <property type="evidence" value="ECO:0007669"/>
    <property type="project" value="UniProtKB-KW"/>
</dbReference>
<name>A0A0F9VMQ2_9ZZZZ</name>
<dbReference type="GO" id="GO:0005524">
    <property type="term" value="F:ATP binding"/>
    <property type="evidence" value="ECO:0007669"/>
    <property type="project" value="UniProtKB-KW"/>
</dbReference>
<dbReference type="SUPFAM" id="SSF50891">
    <property type="entry name" value="Cyclophilin-like"/>
    <property type="match status" value="1"/>
</dbReference>
<dbReference type="InterPro" id="IPR003833">
    <property type="entry name" value="CT_C_D"/>
</dbReference>
<comment type="caution">
    <text evidence="5">The sequence shown here is derived from an EMBL/GenBank/DDBJ whole genome shotgun (WGS) entry which is preliminary data.</text>
</comment>
<dbReference type="InterPro" id="IPR029000">
    <property type="entry name" value="Cyclophilin-like_dom_sf"/>
</dbReference>
<dbReference type="PANTHER" id="PTHR34698">
    <property type="entry name" value="5-OXOPROLINASE SUBUNIT B"/>
    <property type="match status" value="1"/>
</dbReference>
<accession>A0A0F9VMQ2</accession>
<proteinExistence type="predicted"/>
<evidence type="ECO:0000259" key="4">
    <source>
        <dbReference type="SMART" id="SM00796"/>
    </source>
</evidence>
<dbReference type="Pfam" id="PF02682">
    <property type="entry name" value="CT_C_D"/>
    <property type="match status" value="1"/>
</dbReference>
<dbReference type="SMART" id="SM00796">
    <property type="entry name" value="AHS1"/>
    <property type="match status" value="1"/>
</dbReference>
<evidence type="ECO:0000256" key="3">
    <source>
        <dbReference type="ARBA" id="ARBA00022840"/>
    </source>
</evidence>
<dbReference type="InterPro" id="IPR010016">
    <property type="entry name" value="PxpB"/>
</dbReference>
<gene>
    <name evidence="5" type="ORF">LCGC14_0075810</name>
</gene>
<reference evidence="5" key="1">
    <citation type="journal article" date="2015" name="Nature">
        <title>Complex archaea that bridge the gap between prokaryotes and eukaryotes.</title>
        <authorList>
            <person name="Spang A."/>
            <person name="Saw J.H."/>
            <person name="Jorgensen S.L."/>
            <person name="Zaremba-Niedzwiedzka K."/>
            <person name="Martijn J."/>
            <person name="Lind A.E."/>
            <person name="van Eijk R."/>
            <person name="Schleper C."/>
            <person name="Guy L."/>
            <person name="Ettema T.J."/>
        </authorList>
    </citation>
    <scope>NUCLEOTIDE SEQUENCE</scope>
</reference>
<protein>
    <recommendedName>
        <fullName evidence="4">Carboxyltransferase domain-containing protein</fullName>
    </recommendedName>
</protein>
<keyword evidence="2" id="KW-0378">Hydrolase</keyword>
<feature type="domain" description="Carboxyltransferase" evidence="4">
    <location>
        <begin position="6"/>
        <end position="215"/>
    </location>
</feature>
<dbReference type="EMBL" id="LAZR01000019">
    <property type="protein sequence ID" value="KKO05310.1"/>
    <property type="molecule type" value="Genomic_DNA"/>
</dbReference>
<sequence length="230" mass="24971">MSIPEPSISYVNESAILLRFAEHDHSNTEAQPDPALQLRICQLAQALRSHPDRAAMLQEVVPGPGNLLLVMHRGVITEQVLQHAESLWLEDGQIRDESALIEIPVSYGGKNGPDLTQLSRHTGLDVNEIIQRHSAPEYLVQCLGFMAGFAYLGGLDTTLAIPRKKTPATSIPAGAVAIGDHYTGIYPSATPGGWHIIGHTPSKLFDPQGNPPCLLKPGDRVRFVPVETRS</sequence>
<dbReference type="AlphaFoldDB" id="A0A0F9VMQ2"/>
<organism evidence="5">
    <name type="scientific">marine sediment metagenome</name>
    <dbReference type="NCBI Taxonomy" id="412755"/>
    <lineage>
        <taxon>unclassified sequences</taxon>
        <taxon>metagenomes</taxon>
        <taxon>ecological metagenomes</taxon>
    </lineage>
</organism>
<dbReference type="PANTHER" id="PTHR34698:SF2">
    <property type="entry name" value="5-OXOPROLINASE SUBUNIT B"/>
    <property type="match status" value="1"/>
</dbReference>
<evidence type="ECO:0000313" key="5">
    <source>
        <dbReference type="EMBL" id="KKO05310.1"/>
    </source>
</evidence>
<dbReference type="NCBIfam" id="TIGR00370">
    <property type="entry name" value="5-oxoprolinase subunit PxpB"/>
    <property type="match status" value="1"/>
</dbReference>
<evidence type="ECO:0000256" key="1">
    <source>
        <dbReference type="ARBA" id="ARBA00022741"/>
    </source>
</evidence>
<keyword evidence="3" id="KW-0067">ATP-binding</keyword>
<evidence type="ECO:0000256" key="2">
    <source>
        <dbReference type="ARBA" id="ARBA00022801"/>
    </source>
</evidence>